<feature type="region of interest" description="Disordered" evidence="1">
    <location>
        <begin position="101"/>
        <end position="135"/>
    </location>
</feature>
<feature type="region of interest" description="Disordered" evidence="1">
    <location>
        <begin position="1"/>
        <end position="84"/>
    </location>
</feature>
<name>A0AAV2C9N4_9ROSI</name>
<evidence type="ECO:0000313" key="2">
    <source>
        <dbReference type="EMBL" id="CAL1353230.1"/>
    </source>
</evidence>
<evidence type="ECO:0000313" key="3">
    <source>
        <dbReference type="Proteomes" id="UP001497516"/>
    </source>
</evidence>
<keyword evidence="3" id="KW-1185">Reference proteome</keyword>
<dbReference type="AlphaFoldDB" id="A0AAV2C9N4"/>
<proteinExistence type="predicted"/>
<reference evidence="2 3" key="1">
    <citation type="submission" date="2024-04" db="EMBL/GenBank/DDBJ databases">
        <authorList>
            <person name="Fracassetti M."/>
        </authorList>
    </citation>
    <scope>NUCLEOTIDE SEQUENCE [LARGE SCALE GENOMIC DNA]</scope>
</reference>
<feature type="compositionally biased region" description="Basic and acidic residues" evidence="1">
    <location>
        <begin position="23"/>
        <end position="46"/>
    </location>
</feature>
<evidence type="ECO:0000256" key="1">
    <source>
        <dbReference type="SAM" id="MobiDB-lite"/>
    </source>
</evidence>
<dbReference type="EMBL" id="OZ034813">
    <property type="protein sequence ID" value="CAL1353230.1"/>
    <property type="molecule type" value="Genomic_DNA"/>
</dbReference>
<protein>
    <submittedName>
        <fullName evidence="2">Uncharacterized protein</fullName>
    </submittedName>
</protein>
<sequence>MSVDDVVAKAPRASRGERKKRKETAPSERSKKKEVAPSERVKRKEVGQPSAAENPRKVAQVDTQPARVVEQAAQTERAAERVTERAGQQLPLVIMDGDASGARVDASQRPEKSAAGSLSGATLQQRLPEMASAIN</sequence>
<gene>
    <name evidence="2" type="ORF">LTRI10_LOCUS1146</name>
</gene>
<organism evidence="2 3">
    <name type="scientific">Linum trigynum</name>
    <dbReference type="NCBI Taxonomy" id="586398"/>
    <lineage>
        <taxon>Eukaryota</taxon>
        <taxon>Viridiplantae</taxon>
        <taxon>Streptophyta</taxon>
        <taxon>Embryophyta</taxon>
        <taxon>Tracheophyta</taxon>
        <taxon>Spermatophyta</taxon>
        <taxon>Magnoliopsida</taxon>
        <taxon>eudicotyledons</taxon>
        <taxon>Gunneridae</taxon>
        <taxon>Pentapetalae</taxon>
        <taxon>rosids</taxon>
        <taxon>fabids</taxon>
        <taxon>Malpighiales</taxon>
        <taxon>Linaceae</taxon>
        <taxon>Linum</taxon>
    </lineage>
</organism>
<dbReference type="Proteomes" id="UP001497516">
    <property type="component" value="Chromosome 1"/>
</dbReference>
<accession>A0AAV2C9N4</accession>